<evidence type="ECO:0000313" key="3">
    <source>
        <dbReference type="Proteomes" id="UP000585474"/>
    </source>
</evidence>
<protein>
    <submittedName>
        <fullName evidence="2">Pyrimidine 1</fullName>
    </submittedName>
</protein>
<dbReference type="GO" id="GO:0017113">
    <property type="term" value="F:dihydropyrimidine dehydrogenase (NADP+) activity"/>
    <property type="evidence" value="ECO:0007669"/>
    <property type="project" value="TreeGrafter"/>
</dbReference>
<name>A0A7J0DEH9_9ERIC</name>
<evidence type="ECO:0000256" key="1">
    <source>
        <dbReference type="ARBA" id="ARBA00023002"/>
    </source>
</evidence>
<dbReference type="Proteomes" id="UP000585474">
    <property type="component" value="Unassembled WGS sequence"/>
</dbReference>
<comment type="caution">
    <text evidence="2">The sequence shown here is derived from an EMBL/GenBank/DDBJ whole genome shotgun (WGS) entry which is preliminary data.</text>
</comment>
<dbReference type="GO" id="GO:0006212">
    <property type="term" value="P:uracil catabolic process"/>
    <property type="evidence" value="ECO:0007669"/>
    <property type="project" value="TreeGrafter"/>
</dbReference>
<dbReference type="InterPro" id="IPR013785">
    <property type="entry name" value="Aldolase_TIM"/>
</dbReference>
<dbReference type="Gene3D" id="3.20.20.70">
    <property type="entry name" value="Aldolase class I"/>
    <property type="match status" value="1"/>
</dbReference>
<proteinExistence type="predicted"/>
<reference evidence="3" key="1">
    <citation type="submission" date="2019-07" db="EMBL/GenBank/DDBJ databases">
        <title>De Novo Assembly of kiwifruit Actinidia rufa.</title>
        <authorList>
            <person name="Sugita-Konishi S."/>
            <person name="Sato K."/>
            <person name="Mori E."/>
            <person name="Abe Y."/>
            <person name="Kisaki G."/>
            <person name="Hamano K."/>
            <person name="Suezawa K."/>
            <person name="Otani M."/>
            <person name="Fukuda T."/>
            <person name="Manabe T."/>
            <person name="Gomi K."/>
            <person name="Tabuchi M."/>
            <person name="Akimitsu K."/>
            <person name="Kataoka I."/>
        </authorList>
    </citation>
    <scope>NUCLEOTIDE SEQUENCE [LARGE SCALE GENOMIC DNA]</scope>
    <source>
        <strain evidence="3">cv. Fuchu</strain>
    </source>
</reference>
<keyword evidence="3" id="KW-1185">Reference proteome</keyword>
<dbReference type="GO" id="GO:0006210">
    <property type="term" value="P:thymine catabolic process"/>
    <property type="evidence" value="ECO:0007669"/>
    <property type="project" value="TreeGrafter"/>
</dbReference>
<dbReference type="PANTHER" id="PTHR43073">
    <property type="entry name" value="DIHYDROPYRIMIDINE DEHYDROGENASE [NADP(+)]"/>
    <property type="match status" value="1"/>
</dbReference>
<dbReference type="SUPFAM" id="SSF51395">
    <property type="entry name" value="FMN-linked oxidoreductases"/>
    <property type="match status" value="1"/>
</dbReference>
<organism evidence="2 3">
    <name type="scientific">Actinidia rufa</name>
    <dbReference type="NCBI Taxonomy" id="165716"/>
    <lineage>
        <taxon>Eukaryota</taxon>
        <taxon>Viridiplantae</taxon>
        <taxon>Streptophyta</taxon>
        <taxon>Embryophyta</taxon>
        <taxon>Tracheophyta</taxon>
        <taxon>Spermatophyta</taxon>
        <taxon>Magnoliopsida</taxon>
        <taxon>eudicotyledons</taxon>
        <taxon>Gunneridae</taxon>
        <taxon>Pentapetalae</taxon>
        <taxon>asterids</taxon>
        <taxon>Ericales</taxon>
        <taxon>Actinidiaceae</taxon>
        <taxon>Actinidia</taxon>
    </lineage>
</organism>
<dbReference type="GO" id="GO:0002058">
    <property type="term" value="F:uracil binding"/>
    <property type="evidence" value="ECO:0007669"/>
    <property type="project" value="TreeGrafter"/>
</dbReference>
<accession>A0A7J0DEH9</accession>
<dbReference type="OrthoDB" id="4327079at2759"/>
<dbReference type="GO" id="GO:0050661">
    <property type="term" value="F:NADP binding"/>
    <property type="evidence" value="ECO:0007669"/>
    <property type="project" value="TreeGrafter"/>
</dbReference>
<evidence type="ECO:0000313" key="2">
    <source>
        <dbReference type="EMBL" id="GFS33542.1"/>
    </source>
</evidence>
<dbReference type="PANTHER" id="PTHR43073:SF2">
    <property type="entry name" value="DIHYDROPYRIMIDINE DEHYDROGENASE [NADP(+)]"/>
    <property type="match status" value="1"/>
</dbReference>
<dbReference type="AlphaFoldDB" id="A0A7J0DEH9"/>
<gene>
    <name evidence="2" type="ORF">Acr_00g0029110</name>
</gene>
<keyword evidence="1" id="KW-0560">Oxidoreductase</keyword>
<dbReference type="EMBL" id="BJWL01000192">
    <property type="protein sequence ID" value="GFS33542.1"/>
    <property type="molecule type" value="Genomic_DNA"/>
</dbReference>
<sequence>MASLRFCGPIGAKNGLLMESGRVPSFQRRGELKVFASSSTQTQPDLSVTVNGLKMPNPFVIGSGPPGTNYTVMKRAFDEGWGAVIAKTVSRSFLD</sequence>